<evidence type="ECO:0000313" key="3">
    <source>
        <dbReference type="Proteomes" id="UP000492821"/>
    </source>
</evidence>
<keyword evidence="3" id="KW-1185">Reference proteome</keyword>
<dbReference type="Proteomes" id="UP000492821">
    <property type="component" value="Unassembled WGS sequence"/>
</dbReference>
<evidence type="ECO:0000256" key="1">
    <source>
        <dbReference type="SAM" id="MobiDB-lite"/>
    </source>
</evidence>
<reference evidence="4" key="2">
    <citation type="submission" date="2020-10" db="UniProtKB">
        <authorList>
            <consortium name="WormBaseParasite"/>
        </authorList>
    </citation>
    <scope>IDENTIFICATION</scope>
</reference>
<protein>
    <submittedName>
        <fullName evidence="4">DUF148 domain-containing protein</fullName>
    </submittedName>
</protein>
<keyword evidence="2" id="KW-0732">Signal</keyword>
<feature type="signal peptide" evidence="2">
    <location>
        <begin position="1"/>
        <end position="20"/>
    </location>
</feature>
<feature type="region of interest" description="Disordered" evidence="1">
    <location>
        <begin position="97"/>
        <end position="204"/>
    </location>
</feature>
<feature type="compositionally biased region" description="Basic residues" evidence="1">
    <location>
        <begin position="102"/>
        <end position="141"/>
    </location>
</feature>
<accession>A0A7E4V7S7</accession>
<dbReference type="AlphaFoldDB" id="A0A7E4V7S7"/>
<sequence length="241" mass="26881">MRLPTIVGLLGVAVIATVQADYYGNYYDEANRGDSINELSTPAENLAAIKLLDAISEVDSNVNDDEKMRGIVDSALSMFKRKINQFKGKLIEKMDSVGRDCKGKRKSKRCKKNWRKNKKRRGNGGRGRGGGRGKGNRRPKKEKVPAPIPEPSEPFEEPIEQPAPGPEDAGAEGQVTGSEDYAAEEAAPGEQEAVAEQARLTRRAHDIYRRLRCVPRRGRFMPKWCQGYLRPPLSFDDQDQP</sequence>
<evidence type="ECO:0000256" key="2">
    <source>
        <dbReference type="SAM" id="SignalP"/>
    </source>
</evidence>
<dbReference type="WBParaSite" id="Pan_g1759.t1">
    <property type="protein sequence ID" value="Pan_g1759.t1"/>
    <property type="gene ID" value="Pan_g1759"/>
</dbReference>
<feature type="chain" id="PRO_5028995752" evidence="2">
    <location>
        <begin position="21"/>
        <end position="241"/>
    </location>
</feature>
<evidence type="ECO:0000313" key="4">
    <source>
        <dbReference type="WBParaSite" id="Pan_g1759.t1"/>
    </source>
</evidence>
<feature type="compositionally biased region" description="Low complexity" evidence="1">
    <location>
        <begin position="184"/>
        <end position="198"/>
    </location>
</feature>
<proteinExistence type="predicted"/>
<name>A0A7E4V7S7_PANRE</name>
<reference evidence="3" key="1">
    <citation type="journal article" date="2013" name="Genetics">
        <title>The draft genome and transcriptome of Panagrellus redivivus are shaped by the harsh demands of a free-living lifestyle.</title>
        <authorList>
            <person name="Srinivasan J."/>
            <person name="Dillman A.R."/>
            <person name="Macchietto M.G."/>
            <person name="Heikkinen L."/>
            <person name="Lakso M."/>
            <person name="Fracchia K.M."/>
            <person name="Antoshechkin I."/>
            <person name="Mortazavi A."/>
            <person name="Wong G."/>
            <person name="Sternberg P.W."/>
        </authorList>
    </citation>
    <scope>NUCLEOTIDE SEQUENCE [LARGE SCALE GENOMIC DNA]</scope>
    <source>
        <strain evidence="3">MT8872</strain>
    </source>
</reference>
<organism evidence="3 4">
    <name type="scientific">Panagrellus redivivus</name>
    <name type="common">Microworm</name>
    <dbReference type="NCBI Taxonomy" id="6233"/>
    <lineage>
        <taxon>Eukaryota</taxon>
        <taxon>Metazoa</taxon>
        <taxon>Ecdysozoa</taxon>
        <taxon>Nematoda</taxon>
        <taxon>Chromadorea</taxon>
        <taxon>Rhabditida</taxon>
        <taxon>Tylenchina</taxon>
        <taxon>Panagrolaimomorpha</taxon>
        <taxon>Panagrolaimoidea</taxon>
        <taxon>Panagrolaimidae</taxon>
        <taxon>Panagrellus</taxon>
    </lineage>
</organism>